<evidence type="ECO:0000313" key="3">
    <source>
        <dbReference type="Proteomes" id="UP000195781"/>
    </source>
</evidence>
<dbReference type="GO" id="GO:0004751">
    <property type="term" value="F:ribose-5-phosphate isomerase activity"/>
    <property type="evidence" value="ECO:0007669"/>
    <property type="project" value="TreeGrafter"/>
</dbReference>
<keyword evidence="3" id="KW-1185">Reference proteome</keyword>
<comment type="similarity">
    <text evidence="1">Belongs to the LacAB/RpiB family.</text>
</comment>
<dbReference type="RefSeq" id="WP_094335768.1">
    <property type="nucleotide sequence ID" value="NZ_NFIE01000016.1"/>
</dbReference>
<accession>A0A1Y3XZV4</accession>
<sequence>MNVVLAADVFGVELKEVLAADLRSRGWDVVDLSPEPVEDGVEAAVLVARAVQASDESLGIVCDAYGVESYLAATKMKGMVAAALSDERTAHMTREHNDARVICLGAQIVGSELARNIVFGFLTGTYSGGRHQARVDMLKMMGSIEAGEVGR</sequence>
<dbReference type="PANTHER" id="PTHR30345:SF5">
    <property type="entry name" value="GALACTOSE-6-PHOSPHATE ISOMERASE SUBUNIT LACA"/>
    <property type="match status" value="1"/>
</dbReference>
<dbReference type="Pfam" id="PF02502">
    <property type="entry name" value="LacAB_rpiB"/>
    <property type="match status" value="1"/>
</dbReference>
<dbReference type="NCBIfam" id="NF006380">
    <property type="entry name" value="PRK08621.1"/>
    <property type="match status" value="1"/>
</dbReference>
<name>A0A1Y3XZV4_9ACTN</name>
<organism evidence="2 3">
    <name type="scientific">[Collinsella] massiliensis</name>
    <dbReference type="NCBI Taxonomy" id="1232426"/>
    <lineage>
        <taxon>Bacteria</taxon>
        <taxon>Bacillati</taxon>
        <taxon>Actinomycetota</taxon>
        <taxon>Coriobacteriia</taxon>
        <taxon>Coriobacteriales</taxon>
        <taxon>Coriobacteriaceae</taxon>
        <taxon>Enorma</taxon>
    </lineage>
</organism>
<dbReference type="EMBL" id="NFIE01000016">
    <property type="protein sequence ID" value="OUN87560.1"/>
    <property type="molecule type" value="Genomic_DNA"/>
</dbReference>
<dbReference type="Gene3D" id="3.40.1400.10">
    <property type="entry name" value="Sugar-phosphate isomerase, RpiB/LacA/LacB"/>
    <property type="match status" value="1"/>
</dbReference>
<dbReference type="GO" id="GO:0009052">
    <property type="term" value="P:pentose-phosphate shunt, non-oxidative branch"/>
    <property type="evidence" value="ECO:0007669"/>
    <property type="project" value="TreeGrafter"/>
</dbReference>
<evidence type="ECO:0000313" key="2">
    <source>
        <dbReference type="EMBL" id="OUN87560.1"/>
    </source>
</evidence>
<keyword evidence="2" id="KW-0413">Isomerase</keyword>
<dbReference type="InterPro" id="IPR036569">
    <property type="entry name" value="RpiB_LacA_LacB_sf"/>
</dbReference>
<dbReference type="PANTHER" id="PTHR30345">
    <property type="entry name" value="RIBOSE-5-PHOSPHATE ISOMERASE B"/>
    <property type="match status" value="1"/>
</dbReference>
<dbReference type="InterPro" id="IPR003500">
    <property type="entry name" value="RpiB_LacA_LacB"/>
</dbReference>
<dbReference type="Proteomes" id="UP000195781">
    <property type="component" value="Unassembled WGS sequence"/>
</dbReference>
<proteinExistence type="inferred from homology"/>
<comment type="caution">
    <text evidence="2">The sequence shown here is derived from an EMBL/GenBank/DDBJ whole genome shotgun (WGS) entry which is preliminary data.</text>
</comment>
<dbReference type="PIRSF" id="PIRSF005384">
    <property type="entry name" value="RpiB_LacA_B"/>
    <property type="match status" value="1"/>
</dbReference>
<dbReference type="SUPFAM" id="SSF89623">
    <property type="entry name" value="Ribose/Galactose isomerase RpiB/AlsB"/>
    <property type="match status" value="1"/>
</dbReference>
<dbReference type="NCBIfam" id="TIGR00689">
    <property type="entry name" value="rpiB_lacA_lacB"/>
    <property type="match status" value="1"/>
</dbReference>
<protein>
    <submittedName>
        <fullName evidence="2">Galactose-6-phosphate isomerase subunit LacA</fullName>
    </submittedName>
</protein>
<evidence type="ECO:0000256" key="1">
    <source>
        <dbReference type="ARBA" id="ARBA00008754"/>
    </source>
</evidence>
<dbReference type="OrthoDB" id="1778624at2"/>
<reference evidence="3" key="1">
    <citation type="submission" date="2017-04" db="EMBL/GenBank/DDBJ databases">
        <title>Function of individual gut microbiota members based on whole genome sequencing of pure cultures obtained from chicken caecum.</title>
        <authorList>
            <person name="Medvecky M."/>
            <person name="Cejkova D."/>
            <person name="Polansky O."/>
            <person name="Karasova D."/>
            <person name="Kubasova T."/>
            <person name="Cizek A."/>
            <person name="Rychlik I."/>
        </authorList>
    </citation>
    <scope>NUCLEOTIDE SEQUENCE [LARGE SCALE GENOMIC DNA]</scope>
    <source>
        <strain evidence="3">An5</strain>
    </source>
</reference>
<dbReference type="GO" id="GO:0019316">
    <property type="term" value="P:D-allose catabolic process"/>
    <property type="evidence" value="ECO:0007669"/>
    <property type="project" value="TreeGrafter"/>
</dbReference>
<dbReference type="AlphaFoldDB" id="A0A1Y3XZV4"/>
<gene>
    <name evidence="2" type="ORF">B5G02_07365</name>
</gene>